<evidence type="ECO:0000256" key="3">
    <source>
        <dbReference type="ARBA" id="ARBA00022490"/>
    </source>
</evidence>
<dbReference type="Pfam" id="PF02561">
    <property type="entry name" value="FliS"/>
    <property type="match status" value="1"/>
</dbReference>
<keyword evidence="5" id="KW-0143">Chaperone</keyword>
<dbReference type="GO" id="GO:0071973">
    <property type="term" value="P:bacterial-type flagellum-dependent cell motility"/>
    <property type="evidence" value="ECO:0007669"/>
    <property type="project" value="TreeGrafter"/>
</dbReference>
<reference evidence="6 7" key="2">
    <citation type="submission" date="2020-08" db="EMBL/GenBank/DDBJ databases">
        <authorList>
            <person name="Partida-Martinez L."/>
            <person name="Huntemann M."/>
            <person name="Clum A."/>
            <person name="Wang J."/>
            <person name="Palaniappan K."/>
            <person name="Ritter S."/>
            <person name="Chen I.-M."/>
            <person name="Stamatis D."/>
            <person name="Reddy T."/>
            <person name="O'Malley R."/>
            <person name="Daum C."/>
            <person name="Shapiro N."/>
            <person name="Ivanova N."/>
            <person name="Kyrpides N."/>
            <person name="Woyke T."/>
        </authorList>
    </citation>
    <scope>NUCLEOTIDE SEQUENCE [LARGE SCALE GENOMIC DNA]</scope>
    <source>
        <strain evidence="6 7">AS2.23</strain>
    </source>
</reference>
<dbReference type="RefSeq" id="WP_183390249.1">
    <property type="nucleotide sequence ID" value="NZ_JACHVY010000001.1"/>
</dbReference>
<sequence>MTALMPQRAQANRYLGDSLSTASPAALLVMLYDRLILDLKRAEEAQRTGERETAHINLIHAQDIVRELQVGLDPSVWDGGPGLMALYTWIVQELVAANLTGDADRTAAVRVDSVEPLAEAWRQAALDSLSGATVPATP</sequence>
<dbReference type="AlphaFoldDB" id="A0A7W4TIQ9"/>
<dbReference type="EMBL" id="JACHVY010000001">
    <property type="protein sequence ID" value="MBB2899677.1"/>
    <property type="molecule type" value="Genomic_DNA"/>
</dbReference>
<dbReference type="GO" id="GO:0005829">
    <property type="term" value="C:cytosol"/>
    <property type="evidence" value="ECO:0007669"/>
    <property type="project" value="UniProtKB-SubCell"/>
</dbReference>
<dbReference type="GO" id="GO:0044780">
    <property type="term" value="P:bacterial-type flagellum assembly"/>
    <property type="evidence" value="ECO:0007669"/>
    <property type="project" value="InterPro"/>
</dbReference>
<name>A0A7W4TIQ9_KINRA</name>
<comment type="caution">
    <text evidence="6">The sequence shown here is derived from an EMBL/GenBank/DDBJ whole genome shotgun (WGS) entry which is preliminary data.</text>
</comment>
<evidence type="ECO:0000256" key="5">
    <source>
        <dbReference type="ARBA" id="ARBA00023186"/>
    </source>
</evidence>
<evidence type="ECO:0000256" key="2">
    <source>
        <dbReference type="ARBA" id="ARBA00008787"/>
    </source>
</evidence>
<dbReference type="Proteomes" id="UP000533269">
    <property type="component" value="Unassembled WGS sequence"/>
</dbReference>
<evidence type="ECO:0000256" key="1">
    <source>
        <dbReference type="ARBA" id="ARBA00004514"/>
    </source>
</evidence>
<keyword evidence="6" id="KW-0966">Cell projection</keyword>
<keyword evidence="6" id="KW-0282">Flagellum</keyword>
<dbReference type="NCBIfam" id="TIGR00208">
    <property type="entry name" value="fliS"/>
    <property type="match status" value="1"/>
</dbReference>
<accession>A0A7W4TIQ9</accession>
<dbReference type="Gene3D" id="1.20.120.340">
    <property type="entry name" value="Flagellar protein FliS"/>
    <property type="match status" value="1"/>
</dbReference>
<keyword evidence="4" id="KW-1005">Bacterial flagellum biogenesis</keyword>
<proteinExistence type="inferred from homology"/>
<dbReference type="CDD" id="cd16098">
    <property type="entry name" value="FliS"/>
    <property type="match status" value="1"/>
</dbReference>
<dbReference type="PANTHER" id="PTHR34773:SF1">
    <property type="entry name" value="FLAGELLAR SECRETION CHAPERONE FLIS"/>
    <property type="match status" value="1"/>
</dbReference>
<protein>
    <submittedName>
        <fullName evidence="6">Flagellar protein FliS</fullName>
    </submittedName>
</protein>
<reference evidence="6 7" key="1">
    <citation type="submission" date="2020-08" db="EMBL/GenBank/DDBJ databases">
        <title>The Agave Microbiome: Exploring the role of microbial communities in plant adaptations to desert environments.</title>
        <authorList>
            <person name="Partida-Martinez L.P."/>
        </authorList>
    </citation>
    <scope>NUCLEOTIDE SEQUENCE [LARGE SCALE GENOMIC DNA]</scope>
    <source>
        <strain evidence="6 7">AS2.23</strain>
    </source>
</reference>
<evidence type="ECO:0000256" key="4">
    <source>
        <dbReference type="ARBA" id="ARBA00022795"/>
    </source>
</evidence>
<evidence type="ECO:0000313" key="6">
    <source>
        <dbReference type="EMBL" id="MBB2899677.1"/>
    </source>
</evidence>
<dbReference type="InterPro" id="IPR036584">
    <property type="entry name" value="FliS_sf"/>
</dbReference>
<organism evidence="6 7">
    <name type="scientific">Kineococcus radiotolerans</name>
    <dbReference type="NCBI Taxonomy" id="131568"/>
    <lineage>
        <taxon>Bacteria</taxon>
        <taxon>Bacillati</taxon>
        <taxon>Actinomycetota</taxon>
        <taxon>Actinomycetes</taxon>
        <taxon>Kineosporiales</taxon>
        <taxon>Kineosporiaceae</taxon>
        <taxon>Kineococcus</taxon>
    </lineage>
</organism>
<keyword evidence="3" id="KW-0963">Cytoplasm</keyword>
<keyword evidence="6" id="KW-0969">Cilium</keyword>
<evidence type="ECO:0000313" key="7">
    <source>
        <dbReference type="Proteomes" id="UP000533269"/>
    </source>
</evidence>
<dbReference type="PANTHER" id="PTHR34773">
    <property type="entry name" value="FLAGELLAR SECRETION CHAPERONE FLIS"/>
    <property type="match status" value="1"/>
</dbReference>
<gene>
    <name evidence="6" type="ORF">FHR75_000465</name>
</gene>
<dbReference type="SUPFAM" id="SSF101116">
    <property type="entry name" value="Flagellar export chaperone FliS"/>
    <property type="match status" value="1"/>
</dbReference>
<dbReference type="InterPro" id="IPR003713">
    <property type="entry name" value="FliS"/>
</dbReference>
<comment type="similarity">
    <text evidence="2">Belongs to the FliS family.</text>
</comment>
<comment type="subcellular location">
    <subcellularLocation>
        <location evidence="1">Cytoplasm</location>
        <location evidence="1">Cytosol</location>
    </subcellularLocation>
</comment>